<dbReference type="AlphaFoldDB" id="A0A1H1M8Z3"/>
<comment type="subcellular location">
    <subcellularLocation>
        <location evidence="1">Membrane</location>
        <topology evidence="1">Multi-pass membrane protein</topology>
    </subcellularLocation>
</comment>
<proteinExistence type="predicted"/>
<dbReference type="SUPFAM" id="SSF48317">
    <property type="entry name" value="Acid phosphatase/Vanadium-dependent haloperoxidase"/>
    <property type="match status" value="1"/>
</dbReference>
<feature type="transmembrane region" description="Helical" evidence="5">
    <location>
        <begin position="181"/>
        <end position="201"/>
    </location>
</feature>
<dbReference type="Gene3D" id="1.20.144.10">
    <property type="entry name" value="Phosphatidic acid phosphatase type 2/haloperoxidase"/>
    <property type="match status" value="1"/>
</dbReference>
<feature type="transmembrane region" description="Helical" evidence="5">
    <location>
        <begin position="46"/>
        <end position="63"/>
    </location>
</feature>
<name>A0A1H1M8Z3_9ACTN</name>
<dbReference type="InterPro" id="IPR052185">
    <property type="entry name" value="IPC_Synthase-Related"/>
</dbReference>
<dbReference type="EMBL" id="LT629749">
    <property type="protein sequence ID" value="SDR82499.1"/>
    <property type="molecule type" value="Genomic_DNA"/>
</dbReference>
<feature type="transmembrane region" description="Helical" evidence="5">
    <location>
        <begin position="12"/>
        <end position="34"/>
    </location>
</feature>
<accession>A0A1H1M8Z3</accession>
<feature type="transmembrane region" description="Helical" evidence="5">
    <location>
        <begin position="84"/>
        <end position="103"/>
    </location>
</feature>
<feature type="transmembrane region" description="Helical" evidence="5">
    <location>
        <begin position="149"/>
        <end position="174"/>
    </location>
</feature>
<protein>
    <submittedName>
        <fullName evidence="7">PAP2 superfamily protein</fullName>
    </submittedName>
</protein>
<gene>
    <name evidence="7" type="ORF">SAMN04488543_0562</name>
</gene>
<evidence type="ECO:0000256" key="2">
    <source>
        <dbReference type="ARBA" id="ARBA00022692"/>
    </source>
</evidence>
<dbReference type="RefSeq" id="WP_091409884.1">
    <property type="nucleotide sequence ID" value="NZ_LT629749.1"/>
</dbReference>
<feature type="domain" description="Inositolphosphotransferase Aur1/Ipt1" evidence="6">
    <location>
        <begin position="121"/>
        <end position="314"/>
    </location>
</feature>
<dbReference type="InterPro" id="IPR036938">
    <property type="entry name" value="PAP2/HPO_sf"/>
</dbReference>
<evidence type="ECO:0000313" key="8">
    <source>
        <dbReference type="Proteomes" id="UP000199092"/>
    </source>
</evidence>
<reference evidence="7 8" key="1">
    <citation type="submission" date="2016-10" db="EMBL/GenBank/DDBJ databases">
        <authorList>
            <person name="de Groot N.N."/>
        </authorList>
    </citation>
    <scope>NUCLEOTIDE SEQUENCE [LARGE SCALE GENOMIC DNA]</scope>
    <source>
        <strain evidence="7 8">DSM 21741</strain>
    </source>
</reference>
<dbReference type="Pfam" id="PF14378">
    <property type="entry name" value="PAP2_3"/>
    <property type="match status" value="1"/>
</dbReference>
<evidence type="ECO:0000256" key="5">
    <source>
        <dbReference type="SAM" id="Phobius"/>
    </source>
</evidence>
<sequence length="348" mass="37093">MPHLRSALRAYALAVLLAVCAGVVAVLVAGEFGLPLRDPDGFLGPAWVRLPVIVVLFVALDVIPRAIHQRRHVVQVLRERYGPGRAALVVVGLGTFYLSYVSYRNLKGALPFARPDIQDGALLQLDHIMAFGYDPSHVLHTLLGTGVTAYVLSAVYLVFLGFVPFSVVAALIWLRDVRSASWYVTALCLNWILGTVSYYLIPSLGPAFVRPGRYADLPATGVSALQQGLAETRLEVLINPLTADGIAGVAGFASLHTSVVFTAALVAHKIGLPRALRWALWAFLAMTMVATIYFGWHYLIDDVAGLALGGGSVAIAGWAGRAVDRELVPAHVLEDARPAAVSSGVAAG</sequence>
<dbReference type="PANTHER" id="PTHR31310">
    <property type="match status" value="1"/>
</dbReference>
<evidence type="ECO:0000256" key="4">
    <source>
        <dbReference type="ARBA" id="ARBA00023136"/>
    </source>
</evidence>
<keyword evidence="8" id="KW-1185">Reference proteome</keyword>
<dbReference type="OrthoDB" id="5171662at2"/>
<keyword evidence="2 5" id="KW-0812">Transmembrane</keyword>
<evidence type="ECO:0000256" key="3">
    <source>
        <dbReference type="ARBA" id="ARBA00022989"/>
    </source>
</evidence>
<feature type="transmembrane region" description="Helical" evidence="5">
    <location>
        <begin position="246"/>
        <end position="266"/>
    </location>
</feature>
<dbReference type="Proteomes" id="UP000199092">
    <property type="component" value="Chromosome I"/>
</dbReference>
<dbReference type="STRING" id="546871.SAMN04488543_0562"/>
<organism evidence="7 8">
    <name type="scientific">Friedmanniella luteola</name>
    <dbReference type="NCBI Taxonomy" id="546871"/>
    <lineage>
        <taxon>Bacteria</taxon>
        <taxon>Bacillati</taxon>
        <taxon>Actinomycetota</taxon>
        <taxon>Actinomycetes</taxon>
        <taxon>Propionibacteriales</taxon>
        <taxon>Nocardioidaceae</taxon>
        <taxon>Friedmanniella</taxon>
    </lineage>
</organism>
<evidence type="ECO:0000256" key="1">
    <source>
        <dbReference type="ARBA" id="ARBA00004141"/>
    </source>
</evidence>
<dbReference type="InterPro" id="IPR026841">
    <property type="entry name" value="Aur1/Ipt1"/>
</dbReference>
<keyword evidence="4 5" id="KW-0472">Membrane</keyword>
<evidence type="ECO:0000313" key="7">
    <source>
        <dbReference type="EMBL" id="SDR82499.1"/>
    </source>
</evidence>
<dbReference type="PANTHER" id="PTHR31310:SF7">
    <property type="entry name" value="PA-PHOSPHATASE RELATED-FAMILY PROTEIN DDB_G0268928"/>
    <property type="match status" value="1"/>
</dbReference>
<dbReference type="GO" id="GO:0016020">
    <property type="term" value="C:membrane"/>
    <property type="evidence" value="ECO:0007669"/>
    <property type="project" value="UniProtKB-SubCell"/>
</dbReference>
<feature type="transmembrane region" description="Helical" evidence="5">
    <location>
        <begin position="278"/>
        <end position="297"/>
    </location>
</feature>
<dbReference type="CDD" id="cd03386">
    <property type="entry name" value="PAP2_Aur1_like"/>
    <property type="match status" value="1"/>
</dbReference>
<evidence type="ECO:0000259" key="6">
    <source>
        <dbReference type="Pfam" id="PF14378"/>
    </source>
</evidence>
<keyword evidence="3 5" id="KW-1133">Transmembrane helix</keyword>